<proteinExistence type="predicted"/>
<evidence type="ECO:0000313" key="1">
    <source>
        <dbReference type="EMBL" id="AOO74322.1"/>
    </source>
</evidence>
<dbReference type="EMBL" id="CP017108">
    <property type="protein sequence ID" value="AOO74322.1"/>
    <property type="molecule type" value="Genomic_DNA"/>
</dbReference>
<dbReference type="EMBL" id="NBEB01000088">
    <property type="protein sequence ID" value="OQQ82097.1"/>
    <property type="molecule type" value="Genomic_DNA"/>
</dbReference>
<geneLocation type="plasmid" evidence="1">
    <name>pLS_1</name>
</geneLocation>
<dbReference type="EMBL" id="QAGV01000008">
    <property type="protein sequence ID" value="PTR95074.1"/>
    <property type="molecule type" value="Genomic_DNA"/>
</dbReference>
<dbReference type="Proteomes" id="UP000471300">
    <property type="component" value="Unassembled WGS sequence"/>
</dbReference>
<evidence type="ECO:0000313" key="8">
    <source>
        <dbReference type="Proteomes" id="UP000471300"/>
    </source>
</evidence>
<reference evidence="4 7" key="3">
    <citation type="journal article" date="2018" name="Genome Announc.">
        <title>Fifty-Six Draft Genome Sequences of 10 Lactobacillus Species from 22 Commercial Dietary Supplements.</title>
        <authorList>
            <person name="Gangiredla J."/>
            <person name="Barnaba T.J."/>
            <person name="Mammel M.K."/>
            <person name="Lacher D.W."/>
            <person name="Elkins C.A."/>
            <person name="Lampel K.A."/>
            <person name="Whitehouse C.A."/>
            <person name="Tartera C."/>
        </authorList>
    </citation>
    <scope>NUCLEOTIDE SEQUENCE [LARGE SCALE GENOMIC DNA]</scope>
    <source>
        <strain evidence="4 7">DS11_12</strain>
    </source>
</reference>
<dbReference type="RefSeq" id="WP_003699152.1">
    <property type="nucleotide sequence ID" value="NZ_CBCRTQ010000019.1"/>
</dbReference>
<geneLocation type="plasmid" evidence="5">
    <name>pls_1 sequence</name>
</geneLocation>
<evidence type="ECO:0000313" key="4">
    <source>
        <dbReference type="EMBL" id="PTR95074.1"/>
    </source>
</evidence>
<reference evidence="1 5" key="1">
    <citation type="submission" date="2016-09" db="EMBL/GenBank/DDBJ databases">
        <title>Complete Genome Sequence of Lactobacillus salivarius Jin.</title>
        <authorList>
            <person name="Jin N."/>
            <person name="Li C."/>
            <person name="Wang M."/>
            <person name="Ren D."/>
            <person name="Di Y."/>
            <person name="Pan R."/>
            <person name="Du S."/>
            <person name="Lu H."/>
            <person name="Li X."/>
            <person name="Tian M."/>
        </authorList>
    </citation>
    <scope>NUCLEOTIDE SEQUENCE [LARGE SCALE GENOMIC DNA]</scope>
    <source>
        <strain evidence="1 5">CICC 23174</strain>
        <plasmid evidence="1">pLS_1</plasmid>
        <plasmid evidence="5">pls_1 sequence</plasmid>
    </source>
</reference>
<dbReference type="Proteomes" id="UP000192638">
    <property type="component" value="Unassembled WGS sequence"/>
</dbReference>
<gene>
    <name evidence="3" type="ORF">B6U60_09115</name>
    <name evidence="1" type="ORF">BHF65_08530</name>
    <name evidence="4" type="ORF">DBP89_07435</name>
    <name evidence="2" type="ORF">FYL06_08590</name>
</gene>
<organism evidence="1 5">
    <name type="scientific">Ligilactobacillus salivarius</name>
    <dbReference type="NCBI Taxonomy" id="1624"/>
    <lineage>
        <taxon>Bacteria</taxon>
        <taxon>Bacillati</taxon>
        <taxon>Bacillota</taxon>
        <taxon>Bacilli</taxon>
        <taxon>Lactobacillales</taxon>
        <taxon>Lactobacillaceae</taxon>
        <taxon>Ligilactobacillus</taxon>
    </lineage>
</organism>
<keyword evidence="1" id="KW-0614">Plasmid</keyword>
<name>A0A1D7TTL6_9LACO</name>
<evidence type="ECO:0000313" key="5">
    <source>
        <dbReference type="Proteomes" id="UP000094723"/>
    </source>
</evidence>
<reference evidence="2 8" key="4">
    <citation type="journal article" date="2020" name="Food Funct.">
        <title>Screening of Lactobacillus salivarius strains from the feces of Chinese populations and the evaluation of their effects against intestinal inflammation in mice.</title>
        <authorList>
            <person name="Zhai Q."/>
            <person name="Shen X."/>
            <person name="Cen S."/>
            <person name="Zhang C."/>
            <person name="Tian F."/>
            <person name="Zhao J."/>
            <person name="Zhang H."/>
            <person name="Xue Y."/>
            <person name="Chen W."/>
        </authorList>
    </citation>
    <scope>NUCLEOTIDE SEQUENCE [LARGE SCALE GENOMIC DNA]</scope>
    <source>
        <strain evidence="2 8">FZJTZ28M4.scaf</strain>
    </source>
</reference>
<evidence type="ECO:0000313" key="2">
    <source>
        <dbReference type="EMBL" id="MYZ66997.1"/>
    </source>
</evidence>
<protein>
    <submittedName>
        <fullName evidence="1">Uncharacterized protein</fullName>
    </submittedName>
</protein>
<evidence type="ECO:0000313" key="6">
    <source>
        <dbReference type="Proteomes" id="UP000192638"/>
    </source>
</evidence>
<dbReference type="EMBL" id="VSTU01000018">
    <property type="protein sequence ID" value="MYZ66997.1"/>
    <property type="molecule type" value="Genomic_DNA"/>
</dbReference>
<evidence type="ECO:0000313" key="7">
    <source>
        <dbReference type="Proteomes" id="UP000244552"/>
    </source>
</evidence>
<evidence type="ECO:0000313" key="3">
    <source>
        <dbReference type="EMBL" id="OQQ82097.1"/>
    </source>
</evidence>
<dbReference type="Proteomes" id="UP000244552">
    <property type="component" value="Unassembled WGS sequence"/>
</dbReference>
<dbReference type="AlphaFoldDB" id="A0A1D7TTL6"/>
<accession>A0A1D7TTL6</accession>
<dbReference type="Proteomes" id="UP000094723">
    <property type="component" value="Plasmid pLS_1"/>
</dbReference>
<sequence length="118" mass="13937">MKYKDAHIRFDIDLYKELEMESKKYNEGITAVVNRIISEYFNKKRWSSSNPEVINVLTRLIEHENNNTHILKDALEVLVENNQLSKENQQKLDILIEDNNNILGYDDILDKLNDSENL</sequence>
<reference evidence="3 6" key="2">
    <citation type="submission" date="2017-03" db="EMBL/GenBank/DDBJ databases">
        <title>Phylogenomics and comparative genomics of Lactobacillus salivarius, a mammalian gut commensal.</title>
        <authorList>
            <person name="Harris H.M."/>
        </authorList>
    </citation>
    <scope>NUCLEOTIDE SEQUENCE [LARGE SCALE GENOMIC DNA]</scope>
    <source>
        <strain evidence="3 6">LMG 14477</strain>
    </source>
</reference>